<dbReference type="InterPro" id="IPR012001">
    <property type="entry name" value="Thiamin_PyroP_enz_TPP-bd_dom"/>
</dbReference>
<dbReference type="Gene3D" id="3.40.50.970">
    <property type="match status" value="2"/>
</dbReference>
<dbReference type="RefSeq" id="WP_269878488.1">
    <property type="nucleotide sequence ID" value="NZ_JAPZVM010000009.1"/>
</dbReference>
<dbReference type="GO" id="GO:0070204">
    <property type="term" value="F:2-succinyl-5-enolpyruvyl-6-hydroxy-3-cyclohexene-1-carboxylic-acid synthase activity"/>
    <property type="evidence" value="ECO:0007669"/>
    <property type="project" value="UniProtKB-EC"/>
</dbReference>
<dbReference type="EMBL" id="JAPZVM010000009">
    <property type="protein sequence ID" value="MCZ8373182.1"/>
    <property type="molecule type" value="Genomic_DNA"/>
</dbReference>
<evidence type="ECO:0000313" key="8">
    <source>
        <dbReference type="EMBL" id="MCZ8373182.1"/>
    </source>
</evidence>
<gene>
    <name evidence="6 8" type="primary">menD</name>
    <name evidence="8" type="ORF">O6P32_10770</name>
</gene>
<name>A0ABT4PJE8_9BACT</name>
<dbReference type="InterPro" id="IPR004433">
    <property type="entry name" value="MenaQ_synth_MenD"/>
</dbReference>
<comment type="similarity">
    <text evidence="6">Belongs to the TPP enzyme family. MenD subfamily.</text>
</comment>
<dbReference type="CDD" id="cd02009">
    <property type="entry name" value="TPP_SHCHC_synthase"/>
    <property type="match status" value="1"/>
</dbReference>
<evidence type="ECO:0000256" key="5">
    <source>
        <dbReference type="ARBA" id="ARBA00023211"/>
    </source>
</evidence>
<proteinExistence type="inferred from homology"/>
<dbReference type="Proteomes" id="UP001141933">
    <property type="component" value="Unassembled WGS sequence"/>
</dbReference>
<comment type="cofactor">
    <cofactor evidence="6">
        <name>thiamine diphosphate</name>
        <dbReference type="ChEBI" id="CHEBI:58937"/>
    </cofactor>
    <text evidence="6">Binds 1 thiamine pyrophosphate per subunit.</text>
</comment>
<dbReference type="PIRSF" id="PIRSF004983">
    <property type="entry name" value="MenD"/>
    <property type="match status" value="1"/>
</dbReference>
<reference evidence="8" key="1">
    <citation type="submission" date="2022-12" db="EMBL/GenBank/DDBJ databases">
        <title>Phocaeicola acetigenes sp. nov., isolated feces from a healthy human.</title>
        <authorList>
            <person name="Do H."/>
            <person name="Ha Y.B."/>
            <person name="Kim J.-S."/>
            <person name="Suh M.K."/>
            <person name="Kim H.S."/>
            <person name="Lee J.-S."/>
        </authorList>
    </citation>
    <scope>NUCLEOTIDE SEQUENCE</scope>
    <source>
        <strain evidence="8">KGMB11183</strain>
    </source>
</reference>
<keyword evidence="5 6" id="KW-0464">Manganese</keyword>
<dbReference type="HAMAP" id="MF_01659">
    <property type="entry name" value="MenD"/>
    <property type="match status" value="1"/>
</dbReference>
<comment type="pathway">
    <text evidence="6">Quinol/quinone metabolism; menaquinone biosynthesis.</text>
</comment>
<dbReference type="Pfam" id="PF02776">
    <property type="entry name" value="TPP_enzyme_N"/>
    <property type="match status" value="1"/>
</dbReference>
<evidence type="ECO:0000256" key="4">
    <source>
        <dbReference type="ARBA" id="ARBA00023052"/>
    </source>
</evidence>
<comment type="cofactor">
    <cofactor evidence="6">
        <name>Mg(2+)</name>
        <dbReference type="ChEBI" id="CHEBI:18420"/>
    </cofactor>
    <cofactor evidence="6">
        <name>Mn(2+)</name>
        <dbReference type="ChEBI" id="CHEBI:29035"/>
    </cofactor>
</comment>
<accession>A0ABT4PJE8</accession>
<comment type="caution">
    <text evidence="8">The sequence shown here is derived from an EMBL/GenBank/DDBJ whole genome shotgun (WGS) entry which is preliminary data.</text>
</comment>
<sequence length="556" mass="62718">MYTDKKSILQLVALLKAHGIRKVVLCPGSRNIPIVQTLANIPDFTCYPMTDERSAGFFALGLALHGGTPAAVCCTSGTALLNLHPAVAEAFYQQVPLVVISADRPAAWIGQMDGQTLPQPGVFGSLVKKSVDLPEVDSEESEWYCNRLINEALLELNHHGKGPVHINVPISEPFFKLPVTELPEVRVITRYQGLSVYDKDYQPLIDRLNRYQRRMAVVGQMNLIYLFDKRYTKMLYKHFAWFTENISNQTVPGVPIRNIEPLLCSMNFETQQKMRPELLITYGGHIISKRLKKFLRRHPPVEHWHIAPDGEVVDLYGSLTTVIEMDPFEFLEKIAPMMENRTPEYPRQWEALSKAIPQAQFDYSEMSTIGAVIKNLPAPCSLHLANSSVVRYAQLFDIPANVEILSNRGTNGIEGSLSTALGYATASDKLNYLFIGDLSFFYDMNALWNSNYGANIRILLLNNEGGEIFHALPGLELHENARRFVTATHCTTAKAWAEDRGFEYLSARNSEELNAAVTVFTQASVTNRPMLLEVFTDKNLDIEMLKEYYHNLKKES</sequence>
<keyword evidence="3 6" id="KW-0460">Magnesium</keyword>
<evidence type="ECO:0000256" key="1">
    <source>
        <dbReference type="ARBA" id="ARBA00022679"/>
    </source>
</evidence>
<keyword evidence="2 6" id="KW-0479">Metal-binding</keyword>
<dbReference type="CDD" id="cd07037">
    <property type="entry name" value="TPP_PYR_MenD"/>
    <property type="match status" value="1"/>
</dbReference>
<keyword evidence="9" id="KW-1185">Reference proteome</keyword>
<evidence type="ECO:0000256" key="2">
    <source>
        <dbReference type="ARBA" id="ARBA00022723"/>
    </source>
</evidence>
<comment type="pathway">
    <text evidence="6">Quinol/quinone metabolism; 1,4-dihydroxy-2-naphthoate biosynthesis; 1,4-dihydroxy-2-naphthoate from chorismate: step 2/7.</text>
</comment>
<keyword evidence="1 6" id="KW-0808">Transferase</keyword>
<dbReference type="PANTHER" id="PTHR42916:SF1">
    <property type="entry name" value="PROTEIN PHYLLO, CHLOROPLASTIC"/>
    <property type="match status" value="1"/>
</dbReference>
<evidence type="ECO:0000256" key="3">
    <source>
        <dbReference type="ARBA" id="ARBA00022842"/>
    </source>
</evidence>
<evidence type="ECO:0000313" key="9">
    <source>
        <dbReference type="Proteomes" id="UP001141933"/>
    </source>
</evidence>
<dbReference type="InterPro" id="IPR029061">
    <property type="entry name" value="THDP-binding"/>
</dbReference>
<comment type="subunit">
    <text evidence="6">Homodimer.</text>
</comment>
<dbReference type="NCBIfam" id="TIGR00173">
    <property type="entry name" value="menD"/>
    <property type="match status" value="1"/>
</dbReference>
<dbReference type="EC" id="2.2.1.9" evidence="6"/>
<comment type="function">
    <text evidence="6">Catalyzes the thiamine diphosphate-dependent decarboxylation of 2-oxoglutarate and the subsequent addition of the resulting succinic semialdehyde-thiamine pyrophosphate anion to isochorismate to yield 2-succinyl-5-enolpyruvyl-6-hydroxy-3-cyclohexene-1-carboxylate (SEPHCHC).</text>
</comment>
<dbReference type="SUPFAM" id="SSF52518">
    <property type="entry name" value="Thiamin diphosphate-binding fold (THDP-binding)"/>
    <property type="match status" value="2"/>
</dbReference>
<comment type="catalytic activity">
    <reaction evidence="6">
        <text>isochorismate + 2-oxoglutarate + H(+) = 5-enolpyruvoyl-6-hydroxy-2-succinyl-cyclohex-3-ene-1-carboxylate + CO2</text>
        <dbReference type="Rhea" id="RHEA:25593"/>
        <dbReference type="ChEBI" id="CHEBI:15378"/>
        <dbReference type="ChEBI" id="CHEBI:16526"/>
        <dbReference type="ChEBI" id="CHEBI:16810"/>
        <dbReference type="ChEBI" id="CHEBI:29780"/>
        <dbReference type="ChEBI" id="CHEBI:58818"/>
        <dbReference type="EC" id="2.2.1.9"/>
    </reaction>
</comment>
<keyword evidence="6" id="KW-0474">Menaquinone biosynthesis</keyword>
<organism evidence="8 9">
    <name type="scientific">Phocaeicola acetigenes</name>
    <dbReference type="NCBI Taxonomy" id="3016083"/>
    <lineage>
        <taxon>Bacteria</taxon>
        <taxon>Pseudomonadati</taxon>
        <taxon>Bacteroidota</taxon>
        <taxon>Bacteroidia</taxon>
        <taxon>Bacteroidales</taxon>
        <taxon>Bacteroidaceae</taxon>
        <taxon>Phocaeicola</taxon>
    </lineage>
</organism>
<feature type="domain" description="Thiamine pyrophosphate enzyme N-terminal TPP-binding" evidence="7">
    <location>
        <begin position="11"/>
        <end position="111"/>
    </location>
</feature>
<keyword evidence="4 6" id="KW-0786">Thiamine pyrophosphate</keyword>
<dbReference type="Gene3D" id="3.40.50.1220">
    <property type="entry name" value="TPP-binding domain"/>
    <property type="match status" value="1"/>
</dbReference>
<evidence type="ECO:0000259" key="7">
    <source>
        <dbReference type="Pfam" id="PF02776"/>
    </source>
</evidence>
<protein>
    <recommendedName>
        <fullName evidence="6">2-succinyl-5-enolpyruvyl-6-hydroxy-3-cyclohexene-1-carboxylate synthase</fullName>
        <shortName evidence="6">SEPHCHC synthase</shortName>
        <ecNumber evidence="6">2.2.1.9</ecNumber>
    </recommendedName>
    <alternativeName>
        <fullName evidence="6">Menaquinone biosynthesis protein MenD</fullName>
    </alternativeName>
</protein>
<dbReference type="PANTHER" id="PTHR42916">
    <property type="entry name" value="2-SUCCINYL-5-ENOLPYRUVYL-6-HYDROXY-3-CYCLOHEXENE-1-CARBOXYLATE SYNTHASE"/>
    <property type="match status" value="1"/>
</dbReference>
<evidence type="ECO:0000256" key="6">
    <source>
        <dbReference type="HAMAP-Rule" id="MF_01659"/>
    </source>
</evidence>